<keyword evidence="3" id="KW-1003">Cell membrane</keyword>
<feature type="transmembrane region" description="Helical" evidence="7">
    <location>
        <begin position="197"/>
        <end position="230"/>
    </location>
</feature>
<keyword evidence="5 7" id="KW-1133">Transmembrane helix</keyword>
<dbReference type="Pfam" id="PF12911">
    <property type="entry name" value="OppC_N"/>
    <property type="match status" value="1"/>
</dbReference>
<dbReference type="AlphaFoldDB" id="A0A1X0LZK4"/>
<dbReference type="InterPro" id="IPR000515">
    <property type="entry name" value="MetI-like"/>
</dbReference>
<dbReference type="SUPFAM" id="SSF161098">
    <property type="entry name" value="MetI-like"/>
    <property type="match status" value="1"/>
</dbReference>
<comment type="similarity">
    <text evidence="7">Belongs to the binding-protein-dependent transport system permease family.</text>
</comment>
<feature type="transmembrane region" description="Helical" evidence="7">
    <location>
        <begin position="250"/>
        <end position="273"/>
    </location>
</feature>
<dbReference type="PROSITE" id="PS50928">
    <property type="entry name" value="ABC_TM1"/>
    <property type="match status" value="1"/>
</dbReference>
<dbReference type="Proteomes" id="UP000230886">
    <property type="component" value="Unassembled WGS sequence"/>
</dbReference>
<dbReference type="PANTHER" id="PTHR43386:SF1">
    <property type="entry name" value="D,D-DIPEPTIDE TRANSPORT SYSTEM PERMEASE PROTEIN DDPC-RELATED"/>
    <property type="match status" value="1"/>
</dbReference>
<comment type="subcellular location">
    <subcellularLocation>
        <location evidence="1 7">Cell membrane</location>
        <topology evidence="1 7">Multi-pass membrane protein</topology>
    </subcellularLocation>
</comment>
<protein>
    <submittedName>
        <fullName evidence="8">ABC transporter permease</fullName>
    </submittedName>
</protein>
<organism evidence="8 9">
    <name type="scientific">Rhodococcus qingshengii</name>
    <dbReference type="NCBI Taxonomy" id="334542"/>
    <lineage>
        <taxon>Bacteria</taxon>
        <taxon>Bacillati</taxon>
        <taxon>Actinomycetota</taxon>
        <taxon>Actinomycetes</taxon>
        <taxon>Mycobacteriales</taxon>
        <taxon>Nocardiaceae</taxon>
        <taxon>Rhodococcus</taxon>
        <taxon>Rhodococcus erythropolis group</taxon>
    </lineage>
</organism>
<evidence type="ECO:0000256" key="5">
    <source>
        <dbReference type="ARBA" id="ARBA00022989"/>
    </source>
</evidence>
<evidence type="ECO:0000313" key="9">
    <source>
        <dbReference type="Proteomes" id="UP000230886"/>
    </source>
</evidence>
<keyword evidence="4 7" id="KW-0812">Transmembrane</keyword>
<reference evidence="8 9" key="1">
    <citation type="submission" date="2017-07" db="EMBL/GenBank/DDBJ databases">
        <title>Draft sequence of Rhodococcus enclensis 23b-28.</title>
        <authorList>
            <person name="Besaury L."/>
            <person name="Sancelme M."/>
            <person name="Amato P."/>
            <person name="Lallement A."/>
            <person name="Delort A.-M."/>
        </authorList>
    </citation>
    <scope>NUCLEOTIDE SEQUENCE [LARGE SCALE GENOMIC DNA]</scope>
    <source>
        <strain evidence="8 9">23b-28</strain>
    </source>
</reference>
<dbReference type="GO" id="GO:0005886">
    <property type="term" value="C:plasma membrane"/>
    <property type="evidence" value="ECO:0007669"/>
    <property type="project" value="UniProtKB-SubCell"/>
</dbReference>
<proteinExistence type="inferred from homology"/>
<feature type="transmembrane region" description="Helical" evidence="7">
    <location>
        <begin position="20"/>
        <end position="40"/>
    </location>
</feature>
<keyword evidence="2 7" id="KW-0813">Transport</keyword>
<accession>A0A1X0LZK4</accession>
<evidence type="ECO:0000256" key="6">
    <source>
        <dbReference type="ARBA" id="ARBA00023136"/>
    </source>
</evidence>
<dbReference type="GO" id="GO:0055085">
    <property type="term" value="P:transmembrane transport"/>
    <property type="evidence" value="ECO:0007669"/>
    <property type="project" value="InterPro"/>
</dbReference>
<accession>A0A2A5J2Q3</accession>
<dbReference type="PANTHER" id="PTHR43386">
    <property type="entry name" value="OLIGOPEPTIDE TRANSPORT SYSTEM PERMEASE PROTEIN APPC"/>
    <property type="match status" value="1"/>
</dbReference>
<keyword evidence="6 7" id="KW-0472">Membrane</keyword>
<dbReference type="InterPro" id="IPR025966">
    <property type="entry name" value="OppC_N"/>
</dbReference>
<evidence type="ECO:0000256" key="1">
    <source>
        <dbReference type="ARBA" id="ARBA00004651"/>
    </source>
</evidence>
<feature type="transmembrane region" description="Helical" evidence="7">
    <location>
        <begin position="119"/>
        <end position="138"/>
    </location>
</feature>
<dbReference type="Pfam" id="PF00528">
    <property type="entry name" value="BPD_transp_1"/>
    <property type="match status" value="1"/>
</dbReference>
<comment type="caution">
    <text evidence="8">The sequence shown here is derived from an EMBL/GenBank/DDBJ whole genome shotgun (WGS) entry which is preliminary data.</text>
</comment>
<feature type="transmembrane region" description="Helical" evidence="7">
    <location>
        <begin position="84"/>
        <end position="107"/>
    </location>
</feature>
<dbReference type="RefSeq" id="WP_047272016.1">
    <property type="nucleotide sequence ID" value="NZ_CP063234.1"/>
</dbReference>
<evidence type="ECO:0000256" key="3">
    <source>
        <dbReference type="ARBA" id="ARBA00022475"/>
    </source>
</evidence>
<name>A0A1X0LZK4_RHOSG</name>
<dbReference type="EMBL" id="NOVD01000045">
    <property type="protein sequence ID" value="PCK23793.1"/>
    <property type="molecule type" value="Genomic_DNA"/>
</dbReference>
<evidence type="ECO:0000256" key="7">
    <source>
        <dbReference type="RuleBase" id="RU363032"/>
    </source>
</evidence>
<dbReference type="CDD" id="cd06261">
    <property type="entry name" value="TM_PBP2"/>
    <property type="match status" value="1"/>
</dbReference>
<evidence type="ECO:0000256" key="4">
    <source>
        <dbReference type="ARBA" id="ARBA00022692"/>
    </source>
</evidence>
<dbReference type="Gene3D" id="1.10.3720.10">
    <property type="entry name" value="MetI-like"/>
    <property type="match status" value="1"/>
</dbReference>
<dbReference type="InterPro" id="IPR050366">
    <property type="entry name" value="BP-dependent_transpt_permease"/>
</dbReference>
<evidence type="ECO:0000256" key="2">
    <source>
        <dbReference type="ARBA" id="ARBA00022448"/>
    </source>
</evidence>
<evidence type="ECO:0000313" key="8">
    <source>
        <dbReference type="EMBL" id="PCK23793.1"/>
    </source>
</evidence>
<sequence>MTALTDREKSRQGSRIPITVVIALVILGVMVFAAVAGRLISPYDPYTQDLLRGVTGSDRTHWLGTDDMGRDVLSRLIDGTGRSVLGPLCVAMGTVIAGASAGLVAGYNGGALDNVLNRFADLVYALPALLVAIVLLGILGGSYWLTVAILVFLSVPSAIRIVGSVTRVQVRLPYIDSAKTLGLTDSRIMIRHVLPNIAPTVLAVFLLDFVGALVAFSSLSFLGIGIAPGAADWGSMLSQGQSMISENPWVAVAPAACLILTGSAATIFGDWFFKRLSDSGERK</sequence>
<dbReference type="InterPro" id="IPR035906">
    <property type="entry name" value="MetI-like_sf"/>
</dbReference>
<gene>
    <name evidence="8" type="ORF">CHR55_29200</name>
</gene>